<dbReference type="Pfam" id="PF24758">
    <property type="entry name" value="LRR_At5g56370"/>
    <property type="match status" value="1"/>
</dbReference>
<evidence type="ECO:0000259" key="1">
    <source>
        <dbReference type="Pfam" id="PF24758"/>
    </source>
</evidence>
<reference evidence="2" key="1">
    <citation type="submission" date="2020-07" db="EMBL/GenBank/DDBJ databases">
        <title>Genome sequence and genetic diversity analysis of an under-domesticated orphan crop, white fonio (Digitaria exilis).</title>
        <authorList>
            <person name="Bennetzen J.L."/>
            <person name="Chen S."/>
            <person name="Ma X."/>
            <person name="Wang X."/>
            <person name="Yssel A.E.J."/>
            <person name="Chaluvadi S.R."/>
            <person name="Johnson M."/>
            <person name="Gangashetty P."/>
            <person name="Hamidou F."/>
            <person name="Sanogo M.D."/>
            <person name="Zwaenepoel A."/>
            <person name="Wallace J."/>
            <person name="Van De Peer Y."/>
            <person name="Van Deynze A."/>
        </authorList>
    </citation>
    <scope>NUCLEOTIDE SEQUENCE</scope>
    <source>
        <tissue evidence="2">Leaves</tissue>
    </source>
</reference>
<name>A0A835BV97_9POAL</name>
<feature type="domain" description="F-box/LRR-repeat protein 15/At3g58940/PEG3-like LRR" evidence="1">
    <location>
        <begin position="50"/>
        <end position="165"/>
    </location>
</feature>
<dbReference type="SUPFAM" id="SSF52047">
    <property type="entry name" value="RNI-like"/>
    <property type="match status" value="1"/>
</dbReference>
<evidence type="ECO:0000313" key="3">
    <source>
        <dbReference type="Proteomes" id="UP000636709"/>
    </source>
</evidence>
<gene>
    <name evidence="2" type="ORF">HU200_028413</name>
</gene>
<accession>A0A835BV97</accession>
<protein>
    <recommendedName>
        <fullName evidence="1">F-box/LRR-repeat protein 15/At3g58940/PEG3-like LRR domain-containing protein</fullName>
    </recommendedName>
</protein>
<comment type="caution">
    <text evidence="2">The sequence shown here is derived from an EMBL/GenBank/DDBJ whole genome shotgun (WGS) entry which is preliminary data.</text>
</comment>
<keyword evidence="3" id="KW-1185">Reference proteome</keyword>
<dbReference type="OrthoDB" id="689636at2759"/>
<dbReference type="InterPro" id="IPR055411">
    <property type="entry name" value="LRR_FXL15/At3g58940/PEG3-like"/>
</dbReference>
<evidence type="ECO:0000313" key="2">
    <source>
        <dbReference type="EMBL" id="KAF8712654.1"/>
    </source>
</evidence>
<dbReference type="InterPro" id="IPR044997">
    <property type="entry name" value="F-box_plant"/>
</dbReference>
<dbReference type="PANTHER" id="PTHR32153">
    <property type="entry name" value="OJ000223_09.16 PROTEIN"/>
    <property type="match status" value="1"/>
</dbReference>
<dbReference type="EMBL" id="JACEFO010001742">
    <property type="protein sequence ID" value="KAF8712654.1"/>
    <property type="molecule type" value="Genomic_DNA"/>
</dbReference>
<proteinExistence type="predicted"/>
<dbReference type="Proteomes" id="UP000636709">
    <property type="component" value="Unassembled WGS sequence"/>
</dbReference>
<dbReference type="Gene3D" id="3.80.10.10">
    <property type="entry name" value="Ribonuclease Inhibitor"/>
    <property type="match status" value="1"/>
</dbReference>
<dbReference type="AlphaFoldDB" id="A0A835BV97"/>
<sequence length="282" mass="31954">MSLGRLLDDAVASGKVRAAELQITSKMDIIEGTQDGESTERALLHGYGRRFRTLLDACPAAFGALTKLTIQMVKLDKLDLDDILLTCTRLEDLTLKYCVPGPGVLWQVRHARLTDMKISLCGIRSINLGWLPRLERFAFKGWNLATSHDLVSFGHVPRLSTVTLSQDSIYSDETLKLSRILPNTALKDLRLNFRGSNIWVQPETSRRLTYVFCNLKNLKIRNVHRECGLSWTMFLLQNAPHLQDLYKRHSKILQVAKVQLASEKNSKISLVHGSHELCFLML</sequence>
<dbReference type="InterPro" id="IPR032675">
    <property type="entry name" value="LRR_dom_sf"/>
</dbReference>
<organism evidence="2 3">
    <name type="scientific">Digitaria exilis</name>
    <dbReference type="NCBI Taxonomy" id="1010633"/>
    <lineage>
        <taxon>Eukaryota</taxon>
        <taxon>Viridiplantae</taxon>
        <taxon>Streptophyta</taxon>
        <taxon>Embryophyta</taxon>
        <taxon>Tracheophyta</taxon>
        <taxon>Spermatophyta</taxon>
        <taxon>Magnoliopsida</taxon>
        <taxon>Liliopsida</taxon>
        <taxon>Poales</taxon>
        <taxon>Poaceae</taxon>
        <taxon>PACMAD clade</taxon>
        <taxon>Panicoideae</taxon>
        <taxon>Panicodae</taxon>
        <taxon>Paniceae</taxon>
        <taxon>Anthephorinae</taxon>
        <taxon>Digitaria</taxon>
    </lineage>
</organism>